<dbReference type="GO" id="GO:0140359">
    <property type="term" value="F:ABC-type transporter activity"/>
    <property type="evidence" value="ECO:0007669"/>
    <property type="project" value="InterPro"/>
</dbReference>
<dbReference type="GO" id="GO:0005886">
    <property type="term" value="C:plasma membrane"/>
    <property type="evidence" value="ECO:0007669"/>
    <property type="project" value="UniProtKB-SubCell"/>
</dbReference>
<comment type="caution">
    <text evidence="11">The sequence shown here is derived from an EMBL/GenBank/DDBJ whole genome shotgun (WGS) entry which is preliminary data.</text>
</comment>
<dbReference type="InterPro" id="IPR039421">
    <property type="entry name" value="Type_1_exporter"/>
</dbReference>
<dbReference type="InterPro" id="IPR027417">
    <property type="entry name" value="P-loop_NTPase"/>
</dbReference>
<evidence type="ECO:0000256" key="5">
    <source>
        <dbReference type="ARBA" id="ARBA00022840"/>
    </source>
</evidence>
<evidence type="ECO:0000256" key="6">
    <source>
        <dbReference type="ARBA" id="ARBA00022989"/>
    </source>
</evidence>
<evidence type="ECO:0000256" key="4">
    <source>
        <dbReference type="ARBA" id="ARBA00022741"/>
    </source>
</evidence>
<evidence type="ECO:0000256" key="2">
    <source>
        <dbReference type="ARBA" id="ARBA00022448"/>
    </source>
</evidence>
<evidence type="ECO:0000256" key="7">
    <source>
        <dbReference type="ARBA" id="ARBA00023136"/>
    </source>
</evidence>
<keyword evidence="4" id="KW-0547">Nucleotide-binding</keyword>
<reference evidence="11 12" key="1">
    <citation type="journal article" date="2015" name="Nature">
        <title>rRNA introns, odd ribosomes, and small enigmatic genomes across a large radiation of phyla.</title>
        <authorList>
            <person name="Brown C.T."/>
            <person name="Hug L.A."/>
            <person name="Thomas B.C."/>
            <person name="Sharon I."/>
            <person name="Castelle C.J."/>
            <person name="Singh A."/>
            <person name="Wilkins M.J."/>
            <person name="Williams K.H."/>
            <person name="Banfield J.F."/>
        </authorList>
    </citation>
    <scope>NUCLEOTIDE SEQUENCE [LARGE SCALE GENOMIC DNA]</scope>
</reference>
<evidence type="ECO:0000259" key="10">
    <source>
        <dbReference type="PROSITE" id="PS50929"/>
    </source>
</evidence>
<feature type="transmembrane region" description="Helical" evidence="8">
    <location>
        <begin position="75"/>
        <end position="92"/>
    </location>
</feature>
<feature type="domain" description="ABC transmembrane type-1" evidence="10">
    <location>
        <begin position="40"/>
        <end position="321"/>
    </location>
</feature>
<evidence type="ECO:0000256" key="8">
    <source>
        <dbReference type="SAM" id="Phobius"/>
    </source>
</evidence>
<keyword evidence="7 8" id="KW-0472">Membrane</keyword>
<feature type="transmembrane region" description="Helical" evidence="8">
    <location>
        <begin position="176"/>
        <end position="197"/>
    </location>
</feature>
<dbReference type="Gene3D" id="3.40.50.300">
    <property type="entry name" value="P-loop containing nucleotide triphosphate hydrolases"/>
    <property type="match status" value="1"/>
</dbReference>
<dbReference type="PROSITE" id="PS50929">
    <property type="entry name" value="ABC_TM1F"/>
    <property type="match status" value="1"/>
</dbReference>
<evidence type="ECO:0000256" key="3">
    <source>
        <dbReference type="ARBA" id="ARBA00022692"/>
    </source>
</evidence>
<dbReference type="PANTHER" id="PTHR24221:SF610">
    <property type="entry name" value="ABC TRANSPORTER B FAMILY MEMBER 6"/>
    <property type="match status" value="1"/>
</dbReference>
<dbReference type="EMBL" id="LCLV01000002">
    <property type="protein sequence ID" value="KKU25168.1"/>
    <property type="molecule type" value="Genomic_DNA"/>
</dbReference>
<dbReference type="AlphaFoldDB" id="A0A0G1R523"/>
<dbReference type="SUPFAM" id="SSF52540">
    <property type="entry name" value="P-loop containing nucleoside triphosphate hydrolases"/>
    <property type="match status" value="1"/>
</dbReference>
<dbReference type="Proteomes" id="UP000034643">
    <property type="component" value="Unassembled WGS sequence"/>
</dbReference>
<evidence type="ECO:0000313" key="11">
    <source>
        <dbReference type="EMBL" id="KKU25168.1"/>
    </source>
</evidence>
<feature type="transmembrane region" description="Helical" evidence="8">
    <location>
        <begin position="37"/>
        <end position="55"/>
    </location>
</feature>
<name>A0A0G1R523_9BACT</name>
<evidence type="ECO:0000256" key="1">
    <source>
        <dbReference type="ARBA" id="ARBA00004651"/>
    </source>
</evidence>
<dbReference type="PANTHER" id="PTHR24221">
    <property type="entry name" value="ATP-BINDING CASSETTE SUB-FAMILY B"/>
    <property type="match status" value="1"/>
</dbReference>
<keyword evidence="3 8" id="KW-0812">Transmembrane</keyword>
<sequence>MRLYQFWCKMILGLVCGQIFMLKTLKTFYAFLFKKRAVAVLFLIVVVASSVAASIQPYFYKLFVDAIPSLDFQKLLYILFAYLGIRILSLILDSSSFFLGDVLTIDASADLRETVFKHLHDLDFAFHTDKSSGSLISAIKRGDGAFWNFYFSIHYRLIDVLVSFIVMLYFFKALDLRIFILVIASFLFALVVTYFFIKGNIKTRKNVNKLEDRISGVIVDNMINFETVKLFAKELWERLRLKKVDRDWKAAVWKYVLTFRGLDIGMGVVINTSIFLLFLLALRLTVSGELTIGDFVLVVGFSGSFYPKIFELVWGFRDLAKSYSDIERYFGLLDYQVKVKDPKNPVKPRGIKGEIEYKNVSFSYEDKQADAIKNINLAVREGQSVALIGRSGVGKTTLVKLLMRFYDVDQGSITIDGINIKRFTKSDLRSLMGVVPQEPVLFNNTVGHNIGYGKVGVTQKEIIAAAKLARIHEFIETLPKKYDTKVGERGIKLSGGQKQRVAIARMILSEPEIIIFDEATSQLDSESEKLIQEAFWKASENKTTIIIAHRLSTVMRADKIVVMDEGKIKETGSHRELLAKKESLYRHFWDLQIKLD</sequence>
<feature type="transmembrane region" description="Helical" evidence="8">
    <location>
        <begin position="6"/>
        <end position="25"/>
    </location>
</feature>
<feature type="transmembrane region" description="Helical" evidence="8">
    <location>
        <begin position="149"/>
        <end position="170"/>
    </location>
</feature>
<dbReference type="GO" id="GO:0016887">
    <property type="term" value="F:ATP hydrolysis activity"/>
    <property type="evidence" value="ECO:0007669"/>
    <property type="project" value="InterPro"/>
</dbReference>
<dbReference type="InterPro" id="IPR003593">
    <property type="entry name" value="AAA+_ATPase"/>
</dbReference>
<protein>
    <submittedName>
        <fullName evidence="11">ABC transporter, ATP-binding protein</fullName>
    </submittedName>
</protein>
<dbReference type="InterPro" id="IPR011527">
    <property type="entry name" value="ABC1_TM_dom"/>
</dbReference>
<feature type="transmembrane region" description="Helical" evidence="8">
    <location>
        <begin position="264"/>
        <end position="284"/>
    </location>
</feature>
<keyword evidence="6 8" id="KW-1133">Transmembrane helix</keyword>
<dbReference type="FunFam" id="3.40.50.300:FF:000287">
    <property type="entry name" value="Multidrug ABC transporter ATP-binding protein"/>
    <property type="match status" value="1"/>
</dbReference>
<dbReference type="SMART" id="SM00382">
    <property type="entry name" value="AAA"/>
    <property type="match status" value="1"/>
</dbReference>
<dbReference type="PROSITE" id="PS50893">
    <property type="entry name" value="ABC_TRANSPORTER_2"/>
    <property type="match status" value="1"/>
</dbReference>
<evidence type="ECO:0000313" key="12">
    <source>
        <dbReference type="Proteomes" id="UP000034643"/>
    </source>
</evidence>
<dbReference type="Gene3D" id="1.20.1560.10">
    <property type="entry name" value="ABC transporter type 1, transmembrane domain"/>
    <property type="match status" value="1"/>
</dbReference>
<dbReference type="InterPro" id="IPR017871">
    <property type="entry name" value="ABC_transporter-like_CS"/>
</dbReference>
<dbReference type="Pfam" id="PF00005">
    <property type="entry name" value="ABC_tran"/>
    <property type="match status" value="1"/>
</dbReference>
<comment type="subcellular location">
    <subcellularLocation>
        <location evidence="1">Cell membrane</location>
        <topology evidence="1">Multi-pass membrane protein</topology>
    </subcellularLocation>
</comment>
<dbReference type="SUPFAM" id="SSF90123">
    <property type="entry name" value="ABC transporter transmembrane region"/>
    <property type="match status" value="1"/>
</dbReference>
<evidence type="ECO:0000259" key="9">
    <source>
        <dbReference type="PROSITE" id="PS50893"/>
    </source>
</evidence>
<dbReference type="GO" id="GO:0005524">
    <property type="term" value="F:ATP binding"/>
    <property type="evidence" value="ECO:0007669"/>
    <property type="project" value="UniProtKB-KW"/>
</dbReference>
<organism evidence="11 12">
    <name type="scientific">Candidatus Woesebacteria bacterium GW2011_GWF1_46_13</name>
    <dbReference type="NCBI Taxonomy" id="1618602"/>
    <lineage>
        <taxon>Bacteria</taxon>
        <taxon>Candidatus Woeseibacteriota</taxon>
    </lineage>
</organism>
<dbReference type="PROSITE" id="PS00211">
    <property type="entry name" value="ABC_TRANSPORTER_1"/>
    <property type="match status" value="1"/>
</dbReference>
<keyword evidence="5 11" id="KW-0067">ATP-binding</keyword>
<gene>
    <name evidence="11" type="ORF">UX34_C0002G0031</name>
</gene>
<dbReference type="InterPro" id="IPR003439">
    <property type="entry name" value="ABC_transporter-like_ATP-bd"/>
</dbReference>
<proteinExistence type="predicted"/>
<feature type="domain" description="ABC transporter" evidence="9">
    <location>
        <begin position="355"/>
        <end position="590"/>
    </location>
</feature>
<accession>A0A0G1R523</accession>
<dbReference type="InterPro" id="IPR036640">
    <property type="entry name" value="ABC1_TM_sf"/>
</dbReference>
<dbReference type="Pfam" id="PF00664">
    <property type="entry name" value="ABC_membrane"/>
    <property type="match status" value="1"/>
</dbReference>
<keyword evidence="2" id="KW-0813">Transport</keyword>